<organism evidence="9 10">
    <name type="scientific">Tsukamurella soli</name>
    <dbReference type="NCBI Taxonomy" id="644556"/>
    <lineage>
        <taxon>Bacteria</taxon>
        <taxon>Bacillati</taxon>
        <taxon>Actinomycetota</taxon>
        <taxon>Actinomycetes</taxon>
        <taxon>Mycobacteriales</taxon>
        <taxon>Tsukamurellaceae</taxon>
        <taxon>Tsukamurella</taxon>
    </lineage>
</organism>
<feature type="transmembrane region" description="Helical" evidence="8">
    <location>
        <begin position="246"/>
        <end position="269"/>
    </location>
</feature>
<dbReference type="InterPro" id="IPR026030">
    <property type="entry name" value="Pur-cyt_permease_Fcy2/21/22"/>
</dbReference>
<keyword evidence="5 8" id="KW-1133">Transmembrane helix</keyword>
<feature type="transmembrane region" description="Helical" evidence="8">
    <location>
        <begin position="425"/>
        <end position="447"/>
    </location>
</feature>
<keyword evidence="4 8" id="KW-0812">Transmembrane</keyword>
<accession>A0ABP8K363</accession>
<proteinExistence type="inferred from homology"/>
<dbReference type="Pfam" id="PF02133">
    <property type="entry name" value="Transp_cyt_pur"/>
    <property type="match status" value="1"/>
</dbReference>
<dbReference type="EMBL" id="BAABFR010000075">
    <property type="protein sequence ID" value="GAA4399919.1"/>
    <property type="molecule type" value="Genomic_DNA"/>
</dbReference>
<feature type="transmembrane region" description="Helical" evidence="8">
    <location>
        <begin position="78"/>
        <end position="103"/>
    </location>
</feature>
<evidence type="ECO:0000256" key="8">
    <source>
        <dbReference type="SAM" id="Phobius"/>
    </source>
</evidence>
<evidence type="ECO:0000256" key="1">
    <source>
        <dbReference type="ARBA" id="ARBA00004141"/>
    </source>
</evidence>
<comment type="similarity">
    <text evidence="2 7">Belongs to the purine-cytosine permease (2.A.39) family.</text>
</comment>
<evidence type="ECO:0000256" key="7">
    <source>
        <dbReference type="PIRNR" id="PIRNR002744"/>
    </source>
</evidence>
<keyword evidence="3 7" id="KW-0813">Transport</keyword>
<dbReference type="Gene3D" id="1.10.4160.10">
    <property type="entry name" value="Hydantoin permease"/>
    <property type="match status" value="1"/>
</dbReference>
<feature type="transmembrane region" description="Helical" evidence="8">
    <location>
        <begin position="329"/>
        <end position="351"/>
    </location>
</feature>
<comment type="caution">
    <text evidence="9">The sequence shown here is derived from an EMBL/GenBank/DDBJ whole genome shotgun (WGS) entry which is preliminary data.</text>
</comment>
<keyword evidence="10" id="KW-1185">Reference proteome</keyword>
<dbReference type="PANTHER" id="PTHR31806">
    <property type="entry name" value="PURINE-CYTOSINE PERMEASE FCY2-RELATED"/>
    <property type="match status" value="1"/>
</dbReference>
<evidence type="ECO:0000256" key="6">
    <source>
        <dbReference type="ARBA" id="ARBA00023136"/>
    </source>
</evidence>
<feature type="transmembrane region" description="Helical" evidence="8">
    <location>
        <begin position="399"/>
        <end position="419"/>
    </location>
</feature>
<feature type="transmembrane region" description="Helical" evidence="8">
    <location>
        <begin position="208"/>
        <end position="226"/>
    </location>
</feature>
<evidence type="ECO:0000256" key="5">
    <source>
        <dbReference type="ARBA" id="ARBA00022989"/>
    </source>
</evidence>
<feature type="transmembrane region" description="Helical" evidence="8">
    <location>
        <begin position="357"/>
        <end position="378"/>
    </location>
</feature>
<evidence type="ECO:0000313" key="10">
    <source>
        <dbReference type="Proteomes" id="UP001500635"/>
    </source>
</evidence>
<feature type="transmembrane region" description="Helical" evidence="8">
    <location>
        <begin position="289"/>
        <end position="308"/>
    </location>
</feature>
<feature type="transmembrane region" description="Helical" evidence="8">
    <location>
        <begin position="39"/>
        <end position="58"/>
    </location>
</feature>
<keyword evidence="6 7" id="KW-0472">Membrane</keyword>
<dbReference type="InterPro" id="IPR001248">
    <property type="entry name" value="Pur-cyt_permease"/>
</dbReference>
<dbReference type="PIRSF" id="PIRSF002744">
    <property type="entry name" value="Pur-cyt_permease"/>
    <property type="match status" value="1"/>
</dbReference>
<evidence type="ECO:0000313" key="9">
    <source>
        <dbReference type="EMBL" id="GAA4399919.1"/>
    </source>
</evidence>
<evidence type="ECO:0000256" key="2">
    <source>
        <dbReference type="ARBA" id="ARBA00008974"/>
    </source>
</evidence>
<feature type="transmembrane region" description="Helical" evidence="8">
    <location>
        <begin position="175"/>
        <end position="196"/>
    </location>
</feature>
<comment type="subcellular location">
    <subcellularLocation>
        <location evidence="1">Membrane</location>
        <topology evidence="1">Multi-pass membrane protein</topology>
    </subcellularLocation>
</comment>
<gene>
    <name evidence="9" type="ORF">GCM10023147_37990</name>
</gene>
<reference evidence="10" key="1">
    <citation type="journal article" date="2019" name="Int. J. Syst. Evol. Microbiol.">
        <title>The Global Catalogue of Microorganisms (GCM) 10K type strain sequencing project: providing services to taxonomists for standard genome sequencing and annotation.</title>
        <authorList>
            <consortium name="The Broad Institute Genomics Platform"/>
            <consortium name="The Broad Institute Genome Sequencing Center for Infectious Disease"/>
            <person name="Wu L."/>
            <person name="Ma J."/>
        </authorList>
    </citation>
    <scope>NUCLEOTIDE SEQUENCE [LARGE SCALE GENOMIC DNA]</scope>
    <source>
        <strain evidence="10">JCM 17688</strain>
    </source>
</reference>
<sequence length="456" mass="48160">MTVTDDPIGDRRPRIAIERRGIEHIPAGERRGHPLQLGAMWSGLTLNVLSVVYGTILVQMGLSWWQAVAASILGNLSWILTGIVSLAGPAAGTTTFGVTQLVFGRWGVRPVAFFNWIMMLGYEVLDLVIMVLAAKALLGMAGIAVPDGLELALVLVLSVAQAILPLLGHAALTRVVRVLAVPFAACFVIMAALVAGKVHTGGTPPTTLAVFLTGVALTASSSGLGWSPTSADYSRYLPQRTSRSRIVLAVSVGGAVPQILLMMLGAAIAIAMPKATDPVSGLPTVFPHWLVAGYLVLVIVQMVALNAADLYSSGVTLQAMGLRLRRWQAVVLDGCLCAVVGAIVVSSNGFYTFVNNFLLFMIVWFAPWTGVFVTDMWCRRGRYDDSTAPLRRLFAPRALCAQATGMVASVLCLHTSIFTGPVSAALGHADLSLVAGILVGAGTYLLLRRSGAETSV</sequence>
<protein>
    <submittedName>
        <fullName evidence="9">Cytosine permease</fullName>
    </submittedName>
</protein>
<dbReference type="PANTHER" id="PTHR31806:SF1">
    <property type="entry name" value="PURINE-CYTOSINE PERMEASE FCY2-RELATED"/>
    <property type="match status" value="1"/>
</dbReference>
<name>A0ABP8K363_9ACTN</name>
<feature type="transmembrane region" description="Helical" evidence="8">
    <location>
        <begin position="151"/>
        <end position="168"/>
    </location>
</feature>
<dbReference type="RefSeq" id="WP_344998940.1">
    <property type="nucleotide sequence ID" value="NZ_BAABFR010000075.1"/>
</dbReference>
<dbReference type="Proteomes" id="UP001500635">
    <property type="component" value="Unassembled WGS sequence"/>
</dbReference>
<evidence type="ECO:0000256" key="3">
    <source>
        <dbReference type="ARBA" id="ARBA00022448"/>
    </source>
</evidence>
<evidence type="ECO:0000256" key="4">
    <source>
        <dbReference type="ARBA" id="ARBA00022692"/>
    </source>
</evidence>